<gene>
    <name evidence="2" type="ORF">ACEZDE_03755</name>
</gene>
<organism evidence="2 3">
    <name type="scientific">Streptacidiphilus cavernicola</name>
    <dbReference type="NCBI Taxonomy" id="3342716"/>
    <lineage>
        <taxon>Bacteria</taxon>
        <taxon>Bacillati</taxon>
        <taxon>Actinomycetota</taxon>
        <taxon>Actinomycetes</taxon>
        <taxon>Kitasatosporales</taxon>
        <taxon>Streptomycetaceae</taxon>
        <taxon>Streptacidiphilus</taxon>
    </lineage>
</organism>
<protein>
    <submittedName>
        <fullName evidence="2">AAA family ATPase</fullName>
    </submittedName>
</protein>
<reference evidence="2 3" key="1">
    <citation type="submission" date="2024-09" db="EMBL/GenBank/DDBJ databases">
        <authorList>
            <person name="Lee S.D."/>
        </authorList>
    </citation>
    <scope>NUCLEOTIDE SEQUENCE [LARGE SCALE GENOMIC DNA]</scope>
    <source>
        <strain evidence="2 3">N8-3</strain>
    </source>
</reference>
<dbReference type="Pfam" id="PF07728">
    <property type="entry name" value="AAA_5"/>
    <property type="match status" value="1"/>
</dbReference>
<dbReference type="InterPro" id="IPR003593">
    <property type="entry name" value="AAA+_ATPase"/>
</dbReference>
<name>A0ABV6VQ12_9ACTN</name>
<feature type="domain" description="AAA+ ATPase" evidence="1">
    <location>
        <begin position="61"/>
        <end position="246"/>
    </location>
</feature>
<evidence type="ECO:0000259" key="1">
    <source>
        <dbReference type="SMART" id="SM00382"/>
    </source>
</evidence>
<dbReference type="SMART" id="SM00382">
    <property type="entry name" value="AAA"/>
    <property type="match status" value="1"/>
</dbReference>
<evidence type="ECO:0000313" key="2">
    <source>
        <dbReference type="EMBL" id="MFC1415763.1"/>
    </source>
</evidence>
<sequence>MTTASQWRIFRGDGSARDSSVPWPAAPPWRRFDSAPAAEQRQVVYCTDEREADVVNAALHLHRPLLVTGRPGTGKSSLAFAVAQELGLGEVLRWPVNSRTTHTDGLYRYDALARLRDSQFREEEPSIGDYLQLGPLGTALADSTPGRPRLLLIDEMDNADPDLANDLLVVFEEGEFEIPELSRIRDRSAPVPVRLWGSDERVEITAGRVRCSQFPVVVITGTGQTDFPPAFLRRCVRLELGPPKEDRLRRILEAHLGPGAVADQEVGELIRTFLRLRDTEAQELSTDQLLGAVHLRLGGVGLDPELLRTAVLRPLDEADPQ</sequence>
<accession>A0ABV6VQ12</accession>
<proteinExistence type="predicted"/>
<dbReference type="RefSeq" id="WP_380532018.1">
    <property type="nucleotide sequence ID" value="NZ_JBHFAB010000002.1"/>
</dbReference>
<dbReference type="CDD" id="cd00009">
    <property type="entry name" value="AAA"/>
    <property type="match status" value="1"/>
</dbReference>
<dbReference type="InterPro" id="IPR011704">
    <property type="entry name" value="ATPase_dyneun-rel_AAA"/>
</dbReference>
<keyword evidence="3" id="KW-1185">Reference proteome</keyword>
<evidence type="ECO:0000313" key="3">
    <source>
        <dbReference type="Proteomes" id="UP001592531"/>
    </source>
</evidence>
<dbReference type="Gene3D" id="3.40.50.300">
    <property type="entry name" value="P-loop containing nucleotide triphosphate hydrolases"/>
    <property type="match status" value="1"/>
</dbReference>
<dbReference type="SUPFAM" id="SSF52540">
    <property type="entry name" value="P-loop containing nucleoside triphosphate hydrolases"/>
    <property type="match status" value="1"/>
</dbReference>
<comment type="caution">
    <text evidence="2">The sequence shown here is derived from an EMBL/GenBank/DDBJ whole genome shotgun (WGS) entry which is preliminary data.</text>
</comment>
<dbReference type="EMBL" id="JBHFAB010000002">
    <property type="protein sequence ID" value="MFC1415763.1"/>
    <property type="molecule type" value="Genomic_DNA"/>
</dbReference>
<dbReference type="InterPro" id="IPR027417">
    <property type="entry name" value="P-loop_NTPase"/>
</dbReference>
<dbReference type="Proteomes" id="UP001592531">
    <property type="component" value="Unassembled WGS sequence"/>
</dbReference>